<evidence type="ECO:0000313" key="1">
    <source>
        <dbReference type="EMBL" id="CAG7824577.1"/>
    </source>
</evidence>
<accession>A0A8J2PD94</accession>
<organism evidence="1 2">
    <name type="scientific">Allacma fusca</name>
    <dbReference type="NCBI Taxonomy" id="39272"/>
    <lineage>
        <taxon>Eukaryota</taxon>
        <taxon>Metazoa</taxon>
        <taxon>Ecdysozoa</taxon>
        <taxon>Arthropoda</taxon>
        <taxon>Hexapoda</taxon>
        <taxon>Collembola</taxon>
        <taxon>Symphypleona</taxon>
        <taxon>Sminthuridae</taxon>
        <taxon>Allacma</taxon>
    </lineage>
</organism>
<protein>
    <recommendedName>
        <fullName evidence="3">NB-ARC domain-containing protein</fullName>
    </recommendedName>
</protein>
<dbReference type="PANTHER" id="PTHR35205:SF1">
    <property type="entry name" value="ZU5 DOMAIN-CONTAINING PROTEIN"/>
    <property type="match status" value="1"/>
</dbReference>
<dbReference type="OrthoDB" id="4739854at2759"/>
<reference evidence="1" key="1">
    <citation type="submission" date="2021-06" db="EMBL/GenBank/DDBJ databases">
        <authorList>
            <person name="Hodson N. C."/>
            <person name="Mongue J. A."/>
            <person name="Jaron S. K."/>
        </authorList>
    </citation>
    <scope>NUCLEOTIDE SEQUENCE</scope>
</reference>
<dbReference type="EMBL" id="CAJVCH010533357">
    <property type="protein sequence ID" value="CAG7824577.1"/>
    <property type="molecule type" value="Genomic_DNA"/>
</dbReference>
<name>A0A8J2PD94_9HEXA</name>
<gene>
    <name evidence="1" type="ORF">AFUS01_LOCUS34726</name>
</gene>
<dbReference type="PANTHER" id="PTHR35205">
    <property type="entry name" value="NB-ARC AND TPR DOMAIN PROTEIN"/>
    <property type="match status" value="1"/>
</dbReference>
<dbReference type="AlphaFoldDB" id="A0A8J2PD94"/>
<proteinExistence type="predicted"/>
<sequence>MANHFGQTIDDKNRILPLHLYPQPTLYFYGREEILSEIHTAVQTCKYETNSYLRTIVIQGFGGIGKSEIARVYAQRYHNDYDYIVWFDAQSEISLISSFAKLAKRLGISCQKNPDVSDVYQKLANTYKRGIFIFENAEGLKTNGKNDWIEEYLHMDFLPKKPIFIVTTQFGSNSWASIKTKIKIISVDRLSLDDTYQCVKKYLHLDIQKLPPYLEDSIHSIAKTLDGYPLALSLASTTMGKPAEKTFFEEILSRVNGYMELLQVTPINHIYNDSDYEERLNLIFEATTKRLHICKNGSTAIDLLAIMSHLNTHEITLKILYAIFSCQYYDGVESLEIKDQNYLHAIKLRHRYSLVKIYDEEIKPHRLIQKSAQIISTKKAITSIVRFFEKNSSNKKWRGHLQTIYNALIGGASVENKPYFLNMLEWNLNPEQITATFPWNPEGRHIGSKHSFVAAEIPHQGNSSVLIPDGTSIANNSLTGDEKTYVFLDHTGRQRDYSKPLARLKSRLCFSLRLTINDYWNWNGTPGGSTKAELKIMSIKDFQLLEPFHTSVDISKIDEKYEDKISYFRSSGENVKEIIISGSISSEWFYYVMRQFPAARSLTIDMDKFCTQRISEDALKGKSIAITTIVTYTVKNFKRCTSDVSKFFLSLSLPNIKYFLIENSSLIPERYESLEFFLQHHAKLFQLVTFQRCFI</sequence>
<evidence type="ECO:0008006" key="3">
    <source>
        <dbReference type="Google" id="ProtNLM"/>
    </source>
</evidence>
<dbReference type="Proteomes" id="UP000708208">
    <property type="component" value="Unassembled WGS sequence"/>
</dbReference>
<comment type="caution">
    <text evidence="1">The sequence shown here is derived from an EMBL/GenBank/DDBJ whole genome shotgun (WGS) entry which is preliminary data.</text>
</comment>
<feature type="non-terminal residue" evidence="1">
    <location>
        <position position="1"/>
    </location>
</feature>
<evidence type="ECO:0000313" key="2">
    <source>
        <dbReference type="Proteomes" id="UP000708208"/>
    </source>
</evidence>
<keyword evidence="2" id="KW-1185">Reference proteome</keyword>